<dbReference type="EMBL" id="OX451737">
    <property type="protein sequence ID" value="CAI8598977.1"/>
    <property type="molecule type" value="Genomic_DNA"/>
</dbReference>
<protein>
    <submittedName>
        <fullName evidence="2">Uncharacterized protein</fullName>
    </submittedName>
</protein>
<reference evidence="2 3" key="1">
    <citation type="submission" date="2023-01" db="EMBL/GenBank/DDBJ databases">
        <authorList>
            <person name="Kreplak J."/>
        </authorList>
    </citation>
    <scope>NUCLEOTIDE SEQUENCE [LARGE SCALE GENOMIC DNA]</scope>
</reference>
<name>A0AAV0ZQ31_VICFA</name>
<accession>A0AAV0ZQ31</accession>
<evidence type="ECO:0000313" key="3">
    <source>
        <dbReference type="Proteomes" id="UP001157006"/>
    </source>
</evidence>
<dbReference type="AlphaFoldDB" id="A0AAV0ZQ31"/>
<feature type="compositionally biased region" description="Basic residues" evidence="1">
    <location>
        <begin position="64"/>
        <end position="73"/>
    </location>
</feature>
<dbReference type="Proteomes" id="UP001157006">
    <property type="component" value="Chromosome 2"/>
</dbReference>
<gene>
    <name evidence="2" type="ORF">VFH_II153760</name>
</gene>
<organism evidence="2 3">
    <name type="scientific">Vicia faba</name>
    <name type="common">Broad bean</name>
    <name type="synonym">Faba vulgaris</name>
    <dbReference type="NCBI Taxonomy" id="3906"/>
    <lineage>
        <taxon>Eukaryota</taxon>
        <taxon>Viridiplantae</taxon>
        <taxon>Streptophyta</taxon>
        <taxon>Embryophyta</taxon>
        <taxon>Tracheophyta</taxon>
        <taxon>Spermatophyta</taxon>
        <taxon>Magnoliopsida</taxon>
        <taxon>eudicotyledons</taxon>
        <taxon>Gunneridae</taxon>
        <taxon>Pentapetalae</taxon>
        <taxon>rosids</taxon>
        <taxon>fabids</taxon>
        <taxon>Fabales</taxon>
        <taxon>Fabaceae</taxon>
        <taxon>Papilionoideae</taxon>
        <taxon>50 kb inversion clade</taxon>
        <taxon>NPAAA clade</taxon>
        <taxon>Hologalegina</taxon>
        <taxon>IRL clade</taxon>
        <taxon>Fabeae</taxon>
        <taxon>Vicia</taxon>
    </lineage>
</organism>
<feature type="region of interest" description="Disordered" evidence="1">
    <location>
        <begin position="46"/>
        <end position="89"/>
    </location>
</feature>
<evidence type="ECO:0000313" key="2">
    <source>
        <dbReference type="EMBL" id="CAI8598977.1"/>
    </source>
</evidence>
<keyword evidence="3" id="KW-1185">Reference proteome</keyword>
<evidence type="ECO:0000256" key="1">
    <source>
        <dbReference type="SAM" id="MobiDB-lite"/>
    </source>
</evidence>
<proteinExistence type="predicted"/>
<sequence length="213" mass="24021">MKTALQMSGCWKPHCGQRRRWSPLSSPHMTESEVFQNETLDSKLNRNKQLKHGNEVQGSLEKGKHGKTIRRTQTRTNQSLPLDDFQTRSSDVSSERDLVEMRALGFSRDRDELCSGSGLDGVAEITIQQTNIVKLIFVDSVFNQSIRVLTLRRHEVRALHCCNVTVASSQCVVLDVKVLLVVDFFHFVTVHFIALGTDEFDVSGDTGYERIAA</sequence>